<dbReference type="Proteomes" id="UP000749646">
    <property type="component" value="Unassembled WGS sequence"/>
</dbReference>
<proteinExistence type="predicted"/>
<sequence length="51" mass="6096">RDLVKETVILVVEKMFLKIFFQHFLEERDQTILVEKVAPKAKLIPKPEQIF</sequence>
<organism evidence="1 2">
    <name type="scientific">Modicella reniformis</name>
    <dbReference type="NCBI Taxonomy" id="1440133"/>
    <lineage>
        <taxon>Eukaryota</taxon>
        <taxon>Fungi</taxon>
        <taxon>Fungi incertae sedis</taxon>
        <taxon>Mucoromycota</taxon>
        <taxon>Mortierellomycotina</taxon>
        <taxon>Mortierellomycetes</taxon>
        <taxon>Mortierellales</taxon>
        <taxon>Mortierellaceae</taxon>
        <taxon>Modicella</taxon>
    </lineage>
</organism>
<feature type="non-terminal residue" evidence="1">
    <location>
        <position position="1"/>
    </location>
</feature>
<dbReference type="EMBL" id="JAAAHW010003122">
    <property type="protein sequence ID" value="KAF9988561.1"/>
    <property type="molecule type" value="Genomic_DNA"/>
</dbReference>
<reference evidence="1" key="1">
    <citation type="journal article" date="2020" name="Fungal Divers.">
        <title>Resolving the Mortierellaceae phylogeny through synthesis of multi-gene phylogenetics and phylogenomics.</title>
        <authorList>
            <person name="Vandepol N."/>
            <person name="Liber J."/>
            <person name="Desiro A."/>
            <person name="Na H."/>
            <person name="Kennedy M."/>
            <person name="Barry K."/>
            <person name="Grigoriev I.V."/>
            <person name="Miller A.N."/>
            <person name="O'Donnell K."/>
            <person name="Stajich J.E."/>
            <person name="Bonito G."/>
        </authorList>
    </citation>
    <scope>NUCLEOTIDE SEQUENCE</scope>
    <source>
        <strain evidence="1">MES-2147</strain>
    </source>
</reference>
<comment type="caution">
    <text evidence="1">The sequence shown here is derived from an EMBL/GenBank/DDBJ whole genome shotgun (WGS) entry which is preliminary data.</text>
</comment>
<protein>
    <submittedName>
        <fullName evidence="1">Uncharacterized protein</fullName>
    </submittedName>
</protein>
<gene>
    <name evidence="1" type="ORF">BGZ65_010672</name>
</gene>
<dbReference type="AlphaFoldDB" id="A0A9P6MC20"/>
<accession>A0A9P6MC20</accession>
<keyword evidence="2" id="KW-1185">Reference proteome</keyword>
<evidence type="ECO:0000313" key="1">
    <source>
        <dbReference type="EMBL" id="KAF9988561.1"/>
    </source>
</evidence>
<evidence type="ECO:0000313" key="2">
    <source>
        <dbReference type="Proteomes" id="UP000749646"/>
    </source>
</evidence>
<name>A0A9P6MC20_9FUNG</name>